<dbReference type="CDD" id="cd06225">
    <property type="entry name" value="HAMP"/>
    <property type="match status" value="1"/>
</dbReference>
<dbReference type="PRINTS" id="PR00260">
    <property type="entry name" value="CHEMTRNSDUCR"/>
</dbReference>
<dbReference type="STRING" id="395495.Lcho_1105"/>
<name>B1Y3Y0_LEPCP</name>
<dbReference type="Gene3D" id="1.10.287.950">
    <property type="entry name" value="Methyl-accepting chemotaxis protein"/>
    <property type="match status" value="1"/>
</dbReference>
<dbReference type="InterPro" id="IPR004090">
    <property type="entry name" value="Chemotax_Me-accpt_rcpt"/>
</dbReference>
<dbReference type="AlphaFoldDB" id="B1Y3Y0"/>
<dbReference type="EMBL" id="CP001013">
    <property type="protein sequence ID" value="ACB33374.1"/>
    <property type="molecule type" value="Genomic_DNA"/>
</dbReference>
<dbReference type="KEGG" id="lch:Lcho_1105"/>
<evidence type="ECO:0000256" key="2">
    <source>
        <dbReference type="ARBA" id="ARBA00022481"/>
    </source>
</evidence>
<dbReference type="RefSeq" id="WP_012346136.1">
    <property type="nucleotide sequence ID" value="NC_010524.1"/>
</dbReference>
<dbReference type="Pfam" id="PF00672">
    <property type="entry name" value="HAMP"/>
    <property type="match status" value="1"/>
</dbReference>
<dbReference type="InterPro" id="IPR051310">
    <property type="entry name" value="MCP_chemotaxis"/>
</dbReference>
<dbReference type="SMART" id="SM00283">
    <property type="entry name" value="MA"/>
    <property type="match status" value="1"/>
</dbReference>
<feature type="domain" description="HAMP" evidence="7">
    <location>
        <begin position="225"/>
        <end position="277"/>
    </location>
</feature>
<gene>
    <name evidence="8" type="ordered locus">Lcho_1105</name>
</gene>
<evidence type="ECO:0000259" key="6">
    <source>
        <dbReference type="PROSITE" id="PS50111"/>
    </source>
</evidence>
<keyword evidence="9" id="KW-1185">Reference proteome</keyword>
<dbReference type="SMART" id="SM00304">
    <property type="entry name" value="HAMP"/>
    <property type="match status" value="1"/>
</dbReference>
<dbReference type="FunFam" id="1.10.287.950:FF:000001">
    <property type="entry name" value="Methyl-accepting chemotaxis sensory transducer"/>
    <property type="match status" value="1"/>
</dbReference>
<dbReference type="GO" id="GO:0005886">
    <property type="term" value="C:plasma membrane"/>
    <property type="evidence" value="ECO:0007669"/>
    <property type="project" value="TreeGrafter"/>
</dbReference>
<feature type="transmembrane region" description="Helical" evidence="5">
    <location>
        <begin position="20"/>
        <end position="39"/>
    </location>
</feature>
<dbReference type="eggNOG" id="COG0840">
    <property type="taxonomic scope" value="Bacteria"/>
</dbReference>
<keyword evidence="5" id="KW-0472">Membrane</keyword>
<evidence type="ECO:0000313" key="8">
    <source>
        <dbReference type="EMBL" id="ACB33374.1"/>
    </source>
</evidence>
<keyword evidence="4" id="KW-0807">Transducer</keyword>
<comment type="similarity">
    <text evidence="3">Belongs to the methyl-accepting chemotaxis (MCP) protein family.</text>
</comment>
<organism evidence="8 9">
    <name type="scientific">Leptothrix cholodnii (strain ATCC 51168 / LMG 8142 / SP-6)</name>
    <name type="common">Leptothrix discophora (strain SP-6)</name>
    <dbReference type="NCBI Taxonomy" id="395495"/>
    <lineage>
        <taxon>Bacteria</taxon>
        <taxon>Pseudomonadati</taxon>
        <taxon>Pseudomonadota</taxon>
        <taxon>Betaproteobacteria</taxon>
        <taxon>Burkholderiales</taxon>
        <taxon>Sphaerotilaceae</taxon>
        <taxon>Leptothrix</taxon>
    </lineage>
</organism>
<dbReference type="InterPro" id="IPR003660">
    <property type="entry name" value="HAMP_dom"/>
</dbReference>
<protein>
    <submittedName>
        <fullName evidence="8">Methyl-accepting chemotaxis sensory transducer</fullName>
    </submittedName>
</protein>
<dbReference type="PROSITE" id="PS50885">
    <property type="entry name" value="HAMP"/>
    <property type="match status" value="1"/>
</dbReference>
<dbReference type="PANTHER" id="PTHR43531:SF14">
    <property type="entry name" value="METHYL-ACCEPTING CHEMOTAXIS PROTEIN I-RELATED"/>
    <property type="match status" value="1"/>
</dbReference>
<dbReference type="SUPFAM" id="SSF58104">
    <property type="entry name" value="Methyl-accepting chemotaxis protein (MCP) signaling domain"/>
    <property type="match status" value="1"/>
</dbReference>
<reference evidence="8 9" key="1">
    <citation type="submission" date="2008-03" db="EMBL/GenBank/DDBJ databases">
        <title>Complete sequence of Leptothrix cholodnii SP-6.</title>
        <authorList>
            <consortium name="US DOE Joint Genome Institute"/>
            <person name="Copeland A."/>
            <person name="Lucas S."/>
            <person name="Lapidus A."/>
            <person name="Glavina del Rio T."/>
            <person name="Dalin E."/>
            <person name="Tice H."/>
            <person name="Bruce D."/>
            <person name="Goodwin L."/>
            <person name="Pitluck S."/>
            <person name="Chertkov O."/>
            <person name="Brettin T."/>
            <person name="Detter J.C."/>
            <person name="Han C."/>
            <person name="Kuske C.R."/>
            <person name="Schmutz J."/>
            <person name="Larimer F."/>
            <person name="Land M."/>
            <person name="Hauser L."/>
            <person name="Kyrpides N."/>
            <person name="Lykidis A."/>
            <person name="Emerson D."/>
            <person name="Richardson P."/>
        </authorList>
    </citation>
    <scope>NUCLEOTIDE SEQUENCE [LARGE SCALE GENOMIC DNA]</scope>
    <source>
        <strain evidence="9">ATCC 51168 / LMG 8142 / SP-6</strain>
    </source>
</reference>
<feature type="domain" description="Methyl-accepting transducer" evidence="6">
    <location>
        <begin position="282"/>
        <end position="511"/>
    </location>
</feature>
<dbReference type="Pfam" id="PF00015">
    <property type="entry name" value="MCPsignal"/>
    <property type="match status" value="1"/>
</dbReference>
<dbReference type="PANTHER" id="PTHR43531">
    <property type="entry name" value="PROTEIN ICFG"/>
    <property type="match status" value="1"/>
</dbReference>
<dbReference type="HOGENOM" id="CLU_000445_107_16_4"/>
<comment type="subcellular location">
    <subcellularLocation>
        <location evidence="1">Membrane</location>
    </subcellularLocation>
</comment>
<evidence type="ECO:0000313" key="9">
    <source>
        <dbReference type="Proteomes" id="UP000001693"/>
    </source>
</evidence>
<evidence type="ECO:0000256" key="5">
    <source>
        <dbReference type="SAM" id="Phobius"/>
    </source>
</evidence>
<accession>B1Y3Y0</accession>
<evidence type="ECO:0000256" key="4">
    <source>
        <dbReference type="PROSITE-ProRule" id="PRU00284"/>
    </source>
</evidence>
<dbReference type="GO" id="GO:0004888">
    <property type="term" value="F:transmembrane signaling receptor activity"/>
    <property type="evidence" value="ECO:0007669"/>
    <property type="project" value="InterPro"/>
</dbReference>
<dbReference type="GO" id="GO:0006935">
    <property type="term" value="P:chemotaxis"/>
    <property type="evidence" value="ECO:0007669"/>
    <property type="project" value="InterPro"/>
</dbReference>
<dbReference type="OrthoDB" id="5441488at2"/>
<dbReference type="Proteomes" id="UP000001693">
    <property type="component" value="Chromosome"/>
</dbReference>
<evidence type="ECO:0000259" key="7">
    <source>
        <dbReference type="PROSITE" id="PS50885"/>
    </source>
</evidence>
<sequence>MNQAAPIRAGSRLQLSHKLGLSFGLFVLILLGLTGLALVRIESLNTTLLEVSGGGAKRSQTVRDMERCANLYGSTLGSFSAADPSSLPELYKSLVATAQNCQALNTAARQAIEQPEAVALLDQVDRATQEAQTIIAKSREEYASRGDGAVAFGVRVGMATEQEREQARLAAWSKAVLDLSAWDDAHNQATVQSSSSVAAAARNVLIGGALLALALAGVLGLWLVRDVSRGLSLAVTAARQMADHDLSRPVACNRGDEIGTVLMALEDMRVRLHELAAGVREASSQIYQASAEIAAGSQNLSGRTEQAAATLQQALHTIETLNDSVQQTSGSAQSANQLAQAANQVANQGGQTVSQAVATMAEVDVASRKIADIISIIDGISFQTNILALNAAVEAARAGEQGRGFAVVAGEVRALAQRSATAAQEIKGLIQNSMNKVATGSEQVHRAGSTTQEILSSVERVSGIITTISHDAGEQLVGIGQTRDAVRQLDSVAQQNAAMAEQAAAAAGALTEQAGRLSQMVSSFQLDNADHRRVAQV</sequence>
<dbReference type="PROSITE" id="PS50111">
    <property type="entry name" value="CHEMOTAXIS_TRANSDUC_2"/>
    <property type="match status" value="1"/>
</dbReference>
<dbReference type="GO" id="GO:0007165">
    <property type="term" value="P:signal transduction"/>
    <property type="evidence" value="ECO:0007669"/>
    <property type="project" value="UniProtKB-KW"/>
</dbReference>
<feature type="transmembrane region" description="Helical" evidence="5">
    <location>
        <begin position="204"/>
        <end position="224"/>
    </location>
</feature>
<dbReference type="InterPro" id="IPR004089">
    <property type="entry name" value="MCPsignal_dom"/>
</dbReference>
<evidence type="ECO:0000256" key="1">
    <source>
        <dbReference type="ARBA" id="ARBA00004370"/>
    </source>
</evidence>
<keyword evidence="5" id="KW-1133">Transmembrane helix</keyword>
<keyword evidence="5" id="KW-0812">Transmembrane</keyword>
<evidence type="ECO:0000256" key="3">
    <source>
        <dbReference type="ARBA" id="ARBA00029447"/>
    </source>
</evidence>
<proteinExistence type="inferred from homology"/>
<keyword evidence="2" id="KW-0488">Methylation</keyword>